<feature type="transmembrane region" description="Helical" evidence="8">
    <location>
        <begin position="173"/>
        <end position="193"/>
    </location>
</feature>
<dbReference type="Proteomes" id="UP001422759">
    <property type="component" value="Unassembled WGS sequence"/>
</dbReference>
<dbReference type="InterPro" id="IPR001248">
    <property type="entry name" value="Pur-cyt_permease"/>
</dbReference>
<keyword evidence="6 7" id="KW-0472">Membrane</keyword>
<evidence type="ECO:0000256" key="6">
    <source>
        <dbReference type="ARBA" id="ARBA00023136"/>
    </source>
</evidence>
<sequence length="481" mass="50298">MSHTPSAPLIEQRGVETVPEAERTSTPRDVLSILVGSNLAFGVVVFGWLPVSFGLSFWAAATSLVLGTALGILLTAPLALISLRSATNLSTSSGAHFGVRGRLIGSVVGLLLSLGYTALSLWVGGDVVVGALNRMLGLPTDGAAYVVTYSVLAALSATAAVFGYRLLLKLEKVLMWAMSGLLLAGLIAFAPHFSASAHGTYLLGGFWPTWLLAVVSAGLSGPIAFITLLGDYTRYVSPARHSSRRVLWATAGGLFLGLLIPQLFGTFTAVATGAGSNYVAGLLAGAPAWFLLPLLVNGLLGSAGNTGLMLYSMGLDLDAILPRATRLQATYVVAAMATVLVFLGHFVWSAQDAVTSFVLVLTAIGTPWAVITLIGFKRCRGDYDRQSLQVLNQRTRGGIYWYRAGWNVPATTAWAVGSAVGLCAVNTPVYQGPLLPYTGGIDVSFLLSGLVAAGCYLVLSRHSRGRAGTVRPAVESTRAPV</sequence>
<feature type="transmembrane region" description="Helical" evidence="8">
    <location>
        <begin position="331"/>
        <end position="348"/>
    </location>
</feature>
<keyword evidence="5 8" id="KW-1133">Transmembrane helix</keyword>
<comment type="similarity">
    <text evidence="2 7">Belongs to the purine-cytosine permease (2.A.39) family.</text>
</comment>
<dbReference type="PANTHER" id="PTHR31806">
    <property type="entry name" value="PURINE-CYTOSINE PERMEASE FCY2-RELATED"/>
    <property type="match status" value="1"/>
</dbReference>
<evidence type="ECO:0000256" key="1">
    <source>
        <dbReference type="ARBA" id="ARBA00004141"/>
    </source>
</evidence>
<keyword evidence="10" id="KW-1185">Reference proteome</keyword>
<gene>
    <name evidence="9" type="ORF">GCM10009760_47240</name>
</gene>
<dbReference type="InterPro" id="IPR026030">
    <property type="entry name" value="Pur-cyt_permease_Fcy2/21/22"/>
</dbReference>
<protein>
    <submittedName>
        <fullName evidence="9">Cytosine permease</fullName>
    </submittedName>
</protein>
<feature type="transmembrane region" description="Helical" evidence="8">
    <location>
        <begin position="30"/>
        <end position="51"/>
    </location>
</feature>
<comment type="subcellular location">
    <subcellularLocation>
        <location evidence="1">Membrane</location>
        <topology evidence="1">Multi-pass membrane protein</topology>
    </subcellularLocation>
</comment>
<reference evidence="10" key="1">
    <citation type="journal article" date="2019" name="Int. J. Syst. Evol. Microbiol.">
        <title>The Global Catalogue of Microorganisms (GCM) 10K type strain sequencing project: providing services to taxonomists for standard genome sequencing and annotation.</title>
        <authorList>
            <consortium name="The Broad Institute Genomics Platform"/>
            <consortium name="The Broad Institute Genome Sequencing Center for Infectious Disease"/>
            <person name="Wu L."/>
            <person name="Ma J."/>
        </authorList>
    </citation>
    <scope>NUCLEOTIDE SEQUENCE [LARGE SCALE GENOMIC DNA]</scope>
    <source>
        <strain evidence="10">JCM 14560</strain>
    </source>
</reference>
<dbReference type="Pfam" id="PF02133">
    <property type="entry name" value="Transp_cyt_pur"/>
    <property type="match status" value="1"/>
</dbReference>
<feature type="transmembrane region" description="Helical" evidence="8">
    <location>
        <begin position="439"/>
        <end position="459"/>
    </location>
</feature>
<feature type="transmembrane region" description="Helical" evidence="8">
    <location>
        <begin position="103"/>
        <end position="123"/>
    </location>
</feature>
<dbReference type="RefSeq" id="WP_344467937.1">
    <property type="nucleotide sequence ID" value="NZ_BAAANT010000032.1"/>
</dbReference>
<evidence type="ECO:0000256" key="8">
    <source>
        <dbReference type="SAM" id="Phobius"/>
    </source>
</evidence>
<dbReference type="EMBL" id="BAAANT010000032">
    <property type="protein sequence ID" value="GAA2151635.1"/>
    <property type="molecule type" value="Genomic_DNA"/>
</dbReference>
<feature type="transmembrane region" description="Helical" evidence="8">
    <location>
        <begin position="57"/>
        <end position="83"/>
    </location>
</feature>
<proteinExistence type="inferred from homology"/>
<feature type="transmembrane region" description="Helical" evidence="8">
    <location>
        <begin position="143"/>
        <end position="166"/>
    </location>
</feature>
<accession>A0ABP5LQ45</accession>
<comment type="caution">
    <text evidence="9">The sequence shown here is derived from an EMBL/GenBank/DDBJ whole genome shotgun (WGS) entry which is preliminary data.</text>
</comment>
<evidence type="ECO:0000256" key="4">
    <source>
        <dbReference type="ARBA" id="ARBA00022692"/>
    </source>
</evidence>
<dbReference type="PANTHER" id="PTHR31806:SF1">
    <property type="entry name" value="PURINE-CYTOSINE PERMEASE FCY2-RELATED"/>
    <property type="match status" value="1"/>
</dbReference>
<feature type="transmembrane region" description="Helical" evidence="8">
    <location>
        <begin position="290"/>
        <end position="311"/>
    </location>
</feature>
<dbReference type="Gene3D" id="1.10.4160.10">
    <property type="entry name" value="Hydantoin permease"/>
    <property type="match status" value="1"/>
</dbReference>
<organism evidence="9 10">
    <name type="scientific">Kitasatospora kazusensis</name>
    <dbReference type="NCBI Taxonomy" id="407974"/>
    <lineage>
        <taxon>Bacteria</taxon>
        <taxon>Bacillati</taxon>
        <taxon>Actinomycetota</taxon>
        <taxon>Actinomycetes</taxon>
        <taxon>Kitasatosporales</taxon>
        <taxon>Streptomycetaceae</taxon>
        <taxon>Kitasatospora</taxon>
    </lineage>
</organism>
<evidence type="ECO:0000256" key="3">
    <source>
        <dbReference type="ARBA" id="ARBA00022448"/>
    </source>
</evidence>
<name>A0ABP5LQ45_9ACTN</name>
<feature type="transmembrane region" description="Helical" evidence="8">
    <location>
        <begin position="246"/>
        <end position="270"/>
    </location>
</feature>
<dbReference type="PIRSF" id="PIRSF002744">
    <property type="entry name" value="Pur-cyt_permease"/>
    <property type="match status" value="1"/>
</dbReference>
<keyword evidence="4 8" id="KW-0812">Transmembrane</keyword>
<evidence type="ECO:0000313" key="9">
    <source>
        <dbReference type="EMBL" id="GAA2151635.1"/>
    </source>
</evidence>
<feature type="transmembrane region" description="Helical" evidence="8">
    <location>
        <begin position="354"/>
        <end position="376"/>
    </location>
</feature>
<evidence type="ECO:0000256" key="2">
    <source>
        <dbReference type="ARBA" id="ARBA00008974"/>
    </source>
</evidence>
<evidence type="ECO:0000256" key="7">
    <source>
        <dbReference type="PIRNR" id="PIRNR002744"/>
    </source>
</evidence>
<evidence type="ECO:0000313" key="10">
    <source>
        <dbReference type="Proteomes" id="UP001422759"/>
    </source>
</evidence>
<feature type="transmembrane region" description="Helical" evidence="8">
    <location>
        <begin position="404"/>
        <end position="427"/>
    </location>
</feature>
<keyword evidence="3 7" id="KW-0813">Transport</keyword>
<feature type="transmembrane region" description="Helical" evidence="8">
    <location>
        <begin position="205"/>
        <end position="226"/>
    </location>
</feature>
<evidence type="ECO:0000256" key="5">
    <source>
        <dbReference type="ARBA" id="ARBA00022989"/>
    </source>
</evidence>